<dbReference type="PIRSF" id="PIRSF006105">
    <property type="entry name" value="NapB"/>
    <property type="match status" value="1"/>
</dbReference>
<feature type="binding site" description="covalent" evidence="12">
    <location>
        <position position="92"/>
    </location>
    <ligand>
        <name>heme c</name>
        <dbReference type="ChEBI" id="CHEBI:61717"/>
        <label>1</label>
    </ligand>
</feature>
<dbReference type="Proteomes" id="UP000000939">
    <property type="component" value="Chromosome"/>
</dbReference>
<dbReference type="InterPro" id="IPR036280">
    <property type="entry name" value="Multihaem_cyt_sf"/>
</dbReference>
<evidence type="ECO:0000256" key="6">
    <source>
        <dbReference type="ARBA" id="ARBA00022723"/>
    </source>
</evidence>
<evidence type="ECO:0000256" key="1">
    <source>
        <dbReference type="ARBA" id="ARBA00004418"/>
    </source>
</evidence>
<evidence type="ECO:0000256" key="13">
    <source>
        <dbReference type="PIRSR" id="PIRSR006105-2"/>
    </source>
</evidence>
<accession>D5UZL3</accession>
<evidence type="ECO:0000313" key="15">
    <source>
        <dbReference type="EMBL" id="ADG92250.1"/>
    </source>
</evidence>
<dbReference type="EMBL" id="CP001999">
    <property type="protein sequence ID" value="ADG92250.1"/>
    <property type="molecule type" value="Genomic_DNA"/>
</dbReference>
<dbReference type="PANTHER" id="PTHR38604">
    <property type="entry name" value="PERIPLASMIC NITRATE REDUCTASE, ELECTRON TRANSFER SUBUNIT"/>
    <property type="match status" value="1"/>
</dbReference>
<feature type="signal peptide" evidence="14">
    <location>
        <begin position="1"/>
        <end position="24"/>
    </location>
</feature>
<feature type="binding site" description="covalent" evidence="12">
    <location>
        <position position="163"/>
    </location>
    <ligand>
        <name>heme c</name>
        <dbReference type="ChEBI" id="CHEBI:61717"/>
        <label>2</label>
    </ligand>
</feature>
<comment type="PTM">
    <text evidence="12">Binds 2 heme C groups per subunit.</text>
</comment>
<feature type="binding site" description="axial binding residue" evidence="13">
    <location>
        <position position="113"/>
    </location>
    <ligand>
        <name>heme c</name>
        <dbReference type="ChEBI" id="CHEBI:61717"/>
        <label>2</label>
    </ligand>
    <ligandPart>
        <name>Fe</name>
        <dbReference type="ChEBI" id="CHEBI:18248"/>
    </ligandPart>
</feature>
<evidence type="ECO:0000256" key="8">
    <source>
        <dbReference type="ARBA" id="ARBA00022764"/>
    </source>
</evidence>
<dbReference type="PANTHER" id="PTHR38604:SF1">
    <property type="entry name" value="PERIPLASMIC NITRATE REDUCTASE, ELECTRON TRANSFER SUBUNIT"/>
    <property type="match status" value="1"/>
</dbReference>
<evidence type="ECO:0000256" key="12">
    <source>
        <dbReference type="PIRSR" id="PIRSR006105-1"/>
    </source>
</evidence>
<proteinExistence type="inferred from homology"/>
<dbReference type="RefSeq" id="WP_013134395.1">
    <property type="nucleotide sequence ID" value="NC_014166.1"/>
</dbReference>
<name>D5UZL3_ARCNC</name>
<reference evidence="15 16" key="1">
    <citation type="journal article" date="2010" name="Stand. Genomic Sci.">
        <title>Complete genome sequence of Arcobacter nitrofigilis type strain (CI).</title>
        <authorList>
            <person name="Pati A."/>
            <person name="Gronow S."/>
            <person name="Lapidus A."/>
            <person name="Copeland A."/>
            <person name="Glavina Del Rio T."/>
            <person name="Nolan M."/>
            <person name="Lucas S."/>
            <person name="Tice H."/>
            <person name="Cheng J.F."/>
            <person name="Han C."/>
            <person name="Chertkov O."/>
            <person name="Bruce D."/>
            <person name="Tapia R."/>
            <person name="Goodwin L."/>
            <person name="Pitluck S."/>
            <person name="Liolios K."/>
            <person name="Ivanova N."/>
            <person name="Mavromatis K."/>
            <person name="Chen A."/>
            <person name="Palaniappan K."/>
            <person name="Land M."/>
            <person name="Hauser L."/>
            <person name="Chang Y.J."/>
            <person name="Jeffries C.D."/>
            <person name="Detter J.C."/>
            <person name="Rohde M."/>
            <person name="Goker M."/>
            <person name="Bristow J."/>
            <person name="Eisen J.A."/>
            <person name="Markowitz V."/>
            <person name="Hugenholtz P."/>
            <person name="Klenk H.P."/>
            <person name="Kyrpides N.C."/>
        </authorList>
    </citation>
    <scope>NUCLEOTIDE SEQUENCE [LARGE SCALE GENOMIC DNA]</scope>
    <source>
        <strain evidence="16">ATCC 33309 / DSM 7299 / CCUG 15893 / LMG 7604 / NCTC 12251 / CI</strain>
    </source>
</reference>
<dbReference type="eggNOG" id="COG3043">
    <property type="taxonomic scope" value="Bacteria"/>
</dbReference>
<keyword evidence="5 12" id="KW-0349">Heme</keyword>
<keyword evidence="10 13" id="KW-0408">Iron</keyword>
<feature type="binding site" description="axial binding residue" evidence="13">
    <location>
        <position position="77"/>
    </location>
    <ligand>
        <name>heme c</name>
        <dbReference type="ChEBI" id="CHEBI:61717"/>
        <label>1</label>
    </ligand>
    <ligandPart>
        <name>Fe</name>
        <dbReference type="ChEBI" id="CHEBI:18248"/>
    </ligandPart>
</feature>
<keyword evidence="4" id="KW-0813">Transport</keyword>
<organism evidence="15 16">
    <name type="scientific">Arcobacter nitrofigilis (strain ATCC 33309 / DSM 7299 / CCUG 15893 / LMG 7604 / NCTC 12251 / CI)</name>
    <name type="common">Campylobacter nitrofigilis</name>
    <dbReference type="NCBI Taxonomy" id="572480"/>
    <lineage>
        <taxon>Bacteria</taxon>
        <taxon>Pseudomonadati</taxon>
        <taxon>Campylobacterota</taxon>
        <taxon>Epsilonproteobacteria</taxon>
        <taxon>Campylobacterales</taxon>
        <taxon>Arcobacteraceae</taxon>
        <taxon>Arcobacter</taxon>
    </lineage>
</organism>
<evidence type="ECO:0000313" key="16">
    <source>
        <dbReference type="Proteomes" id="UP000000939"/>
    </source>
</evidence>
<dbReference type="Pfam" id="PF03892">
    <property type="entry name" value="NapB"/>
    <property type="match status" value="2"/>
</dbReference>
<evidence type="ECO:0000256" key="4">
    <source>
        <dbReference type="ARBA" id="ARBA00022448"/>
    </source>
</evidence>
<dbReference type="STRING" id="572480.Arnit_0585"/>
<gene>
    <name evidence="15" type="ordered locus">Arnit_0585</name>
</gene>
<evidence type="ECO:0000256" key="11">
    <source>
        <dbReference type="ARBA" id="ARBA00031832"/>
    </source>
</evidence>
<evidence type="ECO:0000256" key="10">
    <source>
        <dbReference type="ARBA" id="ARBA00023004"/>
    </source>
</evidence>
<dbReference type="AlphaFoldDB" id="D5UZL3"/>
<dbReference type="InterPro" id="IPR005591">
    <property type="entry name" value="NapB"/>
</dbReference>
<sequence length="202" mass="21912" precursor="true">MKITKITLGLATITAIFVTGCAIAQKTYSEESLGLRKADIYTEKSTVPDKTDYTKTPAGTSTKIDRAFENAPPMIPHDVEGMLPITIDNNQCIMCHDPAVAASMGAVPVPKTHLIDFRPKTSLSQSGRIEKDGKIIVNTSDLKLPAQKNLGHLAGARFNCSQCHVPQSDTKLVVGNNFKADFREKGEKNSSNLIKNIDEGVK</sequence>
<dbReference type="PROSITE" id="PS51257">
    <property type="entry name" value="PROKAR_LIPOPROTEIN"/>
    <property type="match status" value="1"/>
</dbReference>
<keyword evidence="8" id="KW-0574">Periplasm</keyword>
<dbReference type="HOGENOM" id="CLU_103367_0_0_7"/>
<dbReference type="KEGG" id="ant:Arnit_0585"/>
<feature type="binding site" description="covalent" evidence="12">
    <location>
        <position position="160"/>
    </location>
    <ligand>
        <name>heme c</name>
        <dbReference type="ChEBI" id="CHEBI:61717"/>
        <label>2</label>
    </ligand>
</feature>
<keyword evidence="9" id="KW-0249">Electron transport</keyword>
<feature type="binding site" description="covalent" evidence="12">
    <location>
        <position position="95"/>
    </location>
    <ligand>
        <name>heme c</name>
        <dbReference type="ChEBI" id="CHEBI:61717"/>
        <label>1</label>
    </ligand>
</feature>
<dbReference type="SUPFAM" id="SSF48695">
    <property type="entry name" value="Multiheme cytochromes"/>
    <property type="match status" value="1"/>
</dbReference>
<keyword evidence="7 14" id="KW-0732">Signal</keyword>
<evidence type="ECO:0000256" key="2">
    <source>
        <dbReference type="ARBA" id="ARBA00007368"/>
    </source>
</evidence>
<evidence type="ECO:0000256" key="14">
    <source>
        <dbReference type="SAM" id="SignalP"/>
    </source>
</evidence>
<evidence type="ECO:0000256" key="5">
    <source>
        <dbReference type="ARBA" id="ARBA00022617"/>
    </source>
</evidence>
<dbReference type="GO" id="GO:0009061">
    <property type="term" value="P:anaerobic respiration"/>
    <property type="evidence" value="ECO:0007669"/>
    <property type="project" value="InterPro"/>
</dbReference>
<evidence type="ECO:0000256" key="7">
    <source>
        <dbReference type="ARBA" id="ARBA00022729"/>
    </source>
</evidence>
<evidence type="ECO:0000256" key="9">
    <source>
        <dbReference type="ARBA" id="ARBA00022982"/>
    </source>
</evidence>
<protein>
    <recommendedName>
        <fullName evidence="3">Periplasmic nitrate reductase, electron transfer subunit</fullName>
    </recommendedName>
    <alternativeName>
        <fullName evidence="11">Diheme cytochrome c NapB</fullName>
    </alternativeName>
</protein>
<dbReference type="Gene3D" id="1.10.1130.10">
    <property type="entry name" value="Flavocytochrome C3, Chain A"/>
    <property type="match status" value="1"/>
</dbReference>
<feature type="binding site" description="axial binding residue" evidence="13">
    <location>
        <position position="96"/>
    </location>
    <ligand>
        <name>heme c</name>
        <dbReference type="ChEBI" id="CHEBI:61717"/>
        <label>1</label>
    </ligand>
    <ligandPart>
        <name>Fe</name>
        <dbReference type="ChEBI" id="CHEBI:18248"/>
    </ligandPart>
</feature>
<dbReference type="GO" id="GO:0046872">
    <property type="term" value="F:metal ion binding"/>
    <property type="evidence" value="ECO:0007669"/>
    <property type="project" value="UniProtKB-KW"/>
</dbReference>
<dbReference type="GO" id="GO:0042597">
    <property type="term" value="C:periplasmic space"/>
    <property type="evidence" value="ECO:0007669"/>
    <property type="project" value="UniProtKB-SubCell"/>
</dbReference>
<comment type="subcellular location">
    <subcellularLocation>
        <location evidence="1">Periplasm</location>
    </subcellularLocation>
</comment>
<evidence type="ECO:0000256" key="3">
    <source>
        <dbReference type="ARBA" id="ARBA00013773"/>
    </source>
</evidence>
<keyword evidence="6 13" id="KW-0479">Metal-binding</keyword>
<feature type="binding site" description="axial binding residue" evidence="13">
    <location>
        <position position="164"/>
    </location>
    <ligand>
        <name>heme c</name>
        <dbReference type="ChEBI" id="CHEBI:61717"/>
        <label>2</label>
    </ligand>
    <ligandPart>
        <name>Fe</name>
        <dbReference type="ChEBI" id="CHEBI:18248"/>
    </ligandPart>
</feature>
<feature type="chain" id="PRO_5003077873" description="Periplasmic nitrate reductase, electron transfer subunit" evidence="14">
    <location>
        <begin position="25"/>
        <end position="202"/>
    </location>
</feature>
<dbReference type="OrthoDB" id="13290at2"/>
<keyword evidence="16" id="KW-1185">Reference proteome</keyword>
<comment type="similarity">
    <text evidence="2">Belongs to the NapB family.</text>
</comment>